<evidence type="ECO:0000313" key="3">
    <source>
        <dbReference type="Proteomes" id="UP000265000"/>
    </source>
</evidence>
<evidence type="ECO:0000313" key="2">
    <source>
        <dbReference type="Ensembl" id="ENSFHEP00000027388.1"/>
    </source>
</evidence>
<dbReference type="AlphaFoldDB" id="A0A3Q2QIN6"/>
<reference evidence="2" key="1">
    <citation type="submission" date="2025-08" db="UniProtKB">
        <authorList>
            <consortium name="Ensembl"/>
        </authorList>
    </citation>
    <scope>IDENTIFICATION</scope>
</reference>
<accession>A0A3Q2QIN6</accession>
<proteinExistence type="predicted"/>
<feature type="region of interest" description="Disordered" evidence="1">
    <location>
        <begin position="1"/>
        <end position="40"/>
    </location>
</feature>
<name>A0A3Q2QIN6_FUNHE</name>
<reference evidence="2" key="2">
    <citation type="submission" date="2025-09" db="UniProtKB">
        <authorList>
            <consortium name="Ensembl"/>
        </authorList>
    </citation>
    <scope>IDENTIFICATION</scope>
</reference>
<sequence>MTPPVTQDPNTPPPAAQRIESHVQTPPPESASPCPEKFSGDSGDCGRFLFQCKLVFNHSPQTFASDQVKISYARFPDCQSIGCSFQEFVIEFKTVFSAENGALYHAW</sequence>
<dbReference type="Proteomes" id="UP000265000">
    <property type="component" value="Unplaced"/>
</dbReference>
<dbReference type="Ensembl" id="ENSFHET00000000261.1">
    <property type="protein sequence ID" value="ENSFHEP00000027388.1"/>
    <property type="gene ID" value="ENSFHEG00000010818.1"/>
</dbReference>
<protein>
    <submittedName>
        <fullName evidence="2">Uncharacterized protein</fullName>
    </submittedName>
</protein>
<keyword evidence="3" id="KW-1185">Reference proteome</keyword>
<dbReference type="GeneTree" id="ENSGT00940000177401"/>
<organism evidence="2 3">
    <name type="scientific">Fundulus heteroclitus</name>
    <name type="common">Killifish</name>
    <name type="synonym">Mummichog</name>
    <dbReference type="NCBI Taxonomy" id="8078"/>
    <lineage>
        <taxon>Eukaryota</taxon>
        <taxon>Metazoa</taxon>
        <taxon>Chordata</taxon>
        <taxon>Craniata</taxon>
        <taxon>Vertebrata</taxon>
        <taxon>Euteleostomi</taxon>
        <taxon>Actinopterygii</taxon>
        <taxon>Neopterygii</taxon>
        <taxon>Teleostei</taxon>
        <taxon>Neoteleostei</taxon>
        <taxon>Acanthomorphata</taxon>
        <taxon>Ovalentaria</taxon>
        <taxon>Atherinomorphae</taxon>
        <taxon>Cyprinodontiformes</taxon>
        <taxon>Fundulidae</taxon>
        <taxon>Fundulus</taxon>
    </lineage>
</organism>
<evidence type="ECO:0000256" key="1">
    <source>
        <dbReference type="SAM" id="MobiDB-lite"/>
    </source>
</evidence>